<feature type="compositionally biased region" description="Low complexity" evidence="11">
    <location>
        <begin position="604"/>
        <end position="625"/>
    </location>
</feature>
<evidence type="ECO:0000256" key="5">
    <source>
        <dbReference type="ARBA" id="ARBA00022558"/>
    </source>
</evidence>
<dbReference type="Gene3D" id="2.60.40.3110">
    <property type="match status" value="1"/>
</dbReference>
<protein>
    <recommendedName>
        <fullName evidence="17">Fimbrial protein</fullName>
    </recommendedName>
</protein>
<dbReference type="EMBL" id="NEVQ01000001">
    <property type="protein sequence ID" value="OZI67684.1"/>
    <property type="molecule type" value="Genomic_DNA"/>
</dbReference>
<keyword evidence="9 10" id="KW-0998">Cell outer membrane</keyword>
<dbReference type="Pfam" id="PF00577">
    <property type="entry name" value="Usher"/>
    <property type="match status" value="1"/>
</dbReference>
<comment type="caution">
    <text evidence="15">The sequence shown here is derived from an EMBL/GenBank/DDBJ whole genome shotgun (WGS) entry which is preliminary data.</text>
</comment>
<evidence type="ECO:0000256" key="7">
    <source>
        <dbReference type="ARBA" id="ARBA00022729"/>
    </source>
</evidence>
<dbReference type="InterPro" id="IPR042186">
    <property type="entry name" value="FimD_plug_dom"/>
</dbReference>
<dbReference type="Gene3D" id="3.10.20.410">
    <property type="match status" value="1"/>
</dbReference>
<evidence type="ECO:0000256" key="12">
    <source>
        <dbReference type="SAM" id="SignalP"/>
    </source>
</evidence>
<reference evidence="15 16" key="1">
    <citation type="submission" date="2017-05" db="EMBL/GenBank/DDBJ databases">
        <title>Complete and WGS of Bordetella genogroups.</title>
        <authorList>
            <person name="Spilker T."/>
            <person name="LiPuma J."/>
        </authorList>
    </citation>
    <scope>NUCLEOTIDE SEQUENCE [LARGE SCALE GENOMIC DNA]</scope>
    <source>
        <strain evidence="15 16">AU9919</strain>
    </source>
</reference>
<evidence type="ECO:0000313" key="15">
    <source>
        <dbReference type="EMBL" id="OZI67684.1"/>
    </source>
</evidence>
<comment type="similarity">
    <text evidence="2 10">Belongs to the fimbrial export usher family.</text>
</comment>
<keyword evidence="4" id="KW-1134">Transmembrane beta strand</keyword>
<dbReference type="SUPFAM" id="SSF141729">
    <property type="entry name" value="FimD N-terminal domain-like"/>
    <property type="match status" value="1"/>
</dbReference>
<dbReference type="Gene3D" id="2.60.40.2070">
    <property type="match status" value="1"/>
</dbReference>
<evidence type="ECO:0000256" key="9">
    <source>
        <dbReference type="ARBA" id="ARBA00023237"/>
    </source>
</evidence>
<dbReference type="PANTHER" id="PTHR30451:SF21">
    <property type="entry name" value="FIMBRIAL USHER DOMAIN-CONTAINING PROTEIN YDET-RELATED"/>
    <property type="match status" value="1"/>
</dbReference>
<dbReference type="FunFam" id="2.60.40.3110:FF:000001">
    <property type="entry name" value="Putative fimbrial outer membrane usher"/>
    <property type="match status" value="1"/>
</dbReference>
<dbReference type="Pfam" id="PF13953">
    <property type="entry name" value="PapC_C"/>
    <property type="match status" value="1"/>
</dbReference>
<evidence type="ECO:0000256" key="6">
    <source>
        <dbReference type="ARBA" id="ARBA00022692"/>
    </source>
</evidence>
<evidence type="ECO:0000256" key="1">
    <source>
        <dbReference type="ARBA" id="ARBA00004571"/>
    </source>
</evidence>
<dbReference type="InterPro" id="IPR025885">
    <property type="entry name" value="PapC_N"/>
</dbReference>
<evidence type="ECO:0000259" key="13">
    <source>
        <dbReference type="Pfam" id="PF13953"/>
    </source>
</evidence>
<dbReference type="InterPro" id="IPR025949">
    <property type="entry name" value="PapC-like_C"/>
</dbReference>
<dbReference type="Pfam" id="PF13954">
    <property type="entry name" value="PapC_N"/>
    <property type="match status" value="1"/>
</dbReference>
<dbReference type="GO" id="GO:0009297">
    <property type="term" value="P:pilus assembly"/>
    <property type="evidence" value="ECO:0007669"/>
    <property type="project" value="InterPro"/>
</dbReference>
<keyword evidence="8 10" id="KW-0472">Membrane</keyword>
<dbReference type="PROSITE" id="PS01151">
    <property type="entry name" value="FIMBRIAL_USHER"/>
    <property type="match status" value="1"/>
</dbReference>
<sequence>MSNLLCTVRIAVRRGLVISRSAKAVIATLSALSGSLAAHAQPEFNLNFLRGNVREADVSTLASPGAILPGTYPFSVHVNGSETAREDIVFVKTRTGRVEPCLTEPQLRSWGVALPATTNSDNALPAGCVNLQAAIADAYASYNGNQQRLDLSIPQRYMVLLPRGYVQPSLRDQGINAGFVNYNLTGSHNHQKQLGDSDYFFASFNSGINLGAWRFRHNATVSHESHGSGTQWTTQSVWAERDLQSLRSRLTLGDTFTDSSVFDSMQMRGVQLRSDDEMLPYSQRSYAPVVRGVAASNARVEIRQDGNLIYAVNVAPGPFTITDIVPNRMSGNLEVSVIEADGTTQRYQQAFSAVETMLRPGLWNFEVNAGQLRGYSGYRPNFVQATVARGLESNTTPYGGLLLAEHYSAAAIGAAQSLGSFGSISLDVTAAHTELASGGSKSGQSYRFLYSKSLNDLGTEFRLVGHRYSTSGYYDFNDAASERSNWKNGYYEADYWDPTDFSDGTPSWSSSRQRQAYSTRYYNKRSRLEMAVNQRLSDTMSLYANYNNQTYWGSNDKERNIQIGLNGRMKSLSYGLYVRDTRTQYGYNDRTVGINISIPLGRSDSSTLSSNSSYTHSRSSGSSYNTGVNGTALDDNRLAYGVNVGHTEGAGTSSAANVDYLGSKGAISAGVMASETYSQFNWGVRGGVMVHSGGLTLSQPLQRTMILVHAPEGEGIGVENQSGVRIDGNDYAVVSGMSPYRFNRVALRTDDLGSDIDATKVAANVVPTRGAIVQVDFDTRRGISLMIQSGLPGGKSLPLGANVFNADGLNRGVVGPQSQIFVSGVQPKDQLSVQWGDAPDERCLLDLSALPADQTNTSGAGYQRVDLLCRRDGGIKGN</sequence>
<feature type="domain" description="PapC N-terminal" evidence="14">
    <location>
        <begin position="43"/>
        <end position="185"/>
    </location>
</feature>
<evidence type="ECO:0000256" key="11">
    <source>
        <dbReference type="SAM" id="MobiDB-lite"/>
    </source>
</evidence>
<dbReference type="Proteomes" id="UP000216885">
    <property type="component" value="Unassembled WGS sequence"/>
</dbReference>
<dbReference type="InterPro" id="IPR000015">
    <property type="entry name" value="Fimb_usher"/>
</dbReference>
<evidence type="ECO:0000256" key="2">
    <source>
        <dbReference type="ARBA" id="ARBA00008064"/>
    </source>
</evidence>
<dbReference type="AlphaFoldDB" id="A0A261V0L6"/>
<dbReference type="InterPro" id="IPR037224">
    <property type="entry name" value="PapC_N_sf"/>
</dbReference>
<dbReference type="InterPro" id="IPR018030">
    <property type="entry name" value="Fimbrial_membr_usher_CS"/>
</dbReference>
<proteinExistence type="inferred from homology"/>
<dbReference type="RefSeq" id="WP_094836986.1">
    <property type="nucleotide sequence ID" value="NZ_NEVQ01000001.1"/>
</dbReference>
<evidence type="ECO:0008006" key="17">
    <source>
        <dbReference type="Google" id="ProtNLM"/>
    </source>
</evidence>
<keyword evidence="6 10" id="KW-0812">Transmembrane</keyword>
<feature type="domain" description="PapC-like C-terminal" evidence="13">
    <location>
        <begin position="788"/>
        <end position="847"/>
    </location>
</feature>
<dbReference type="GO" id="GO:0009279">
    <property type="term" value="C:cell outer membrane"/>
    <property type="evidence" value="ECO:0007669"/>
    <property type="project" value="UniProtKB-SubCell"/>
</dbReference>
<gene>
    <name evidence="15" type="ORF">CAL20_01170</name>
</gene>
<dbReference type="GO" id="GO:0015473">
    <property type="term" value="F:fimbrial usher porin activity"/>
    <property type="evidence" value="ECO:0007669"/>
    <property type="project" value="InterPro"/>
</dbReference>
<evidence type="ECO:0000259" key="14">
    <source>
        <dbReference type="Pfam" id="PF13954"/>
    </source>
</evidence>
<feature type="signal peptide" evidence="12">
    <location>
        <begin position="1"/>
        <end position="40"/>
    </location>
</feature>
<evidence type="ECO:0000256" key="10">
    <source>
        <dbReference type="RuleBase" id="RU003884"/>
    </source>
</evidence>
<accession>A0A261V0L6</accession>
<evidence type="ECO:0000256" key="3">
    <source>
        <dbReference type="ARBA" id="ARBA00022448"/>
    </source>
</evidence>
<organism evidence="15 16">
    <name type="scientific">Bordetella genomosp. 4</name>
    <dbReference type="NCBI Taxonomy" id="463044"/>
    <lineage>
        <taxon>Bacteria</taxon>
        <taxon>Pseudomonadati</taxon>
        <taxon>Pseudomonadota</taxon>
        <taxon>Betaproteobacteria</taxon>
        <taxon>Burkholderiales</taxon>
        <taxon>Alcaligenaceae</taxon>
        <taxon>Bordetella</taxon>
    </lineage>
</organism>
<comment type="subcellular location">
    <subcellularLocation>
        <location evidence="1 10">Cell outer membrane</location>
        <topology evidence="1 10">Multi-pass membrane protein</topology>
    </subcellularLocation>
</comment>
<keyword evidence="3 10" id="KW-0813">Transport</keyword>
<keyword evidence="16" id="KW-1185">Reference proteome</keyword>
<dbReference type="InterPro" id="IPR043142">
    <property type="entry name" value="PapC-like_C_sf"/>
</dbReference>
<feature type="region of interest" description="Disordered" evidence="11">
    <location>
        <begin position="604"/>
        <end position="628"/>
    </location>
</feature>
<evidence type="ECO:0000256" key="4">
    <source>
        <dbReference type="ARBA" id="ARBA00022452"/>
    </source>
</evidence>
<name>A0A261V0L6_9BORD</name>
<dbReference type="Gene3D" id="2.60.40.2610">
    <property type="entry name" value="Outer membrane usher protein FimD, plug domain"/>
    <property type="match status" value="1"/>
</dbReference>
<keyword evidence="5 10" id="KW-1029">Fimbrium biogenesis</keyword>
<evidence type="ECO:0000313" key="16">
    <source>
        <dbReference type="Proteomes" id="UP000216885"/>
    </source>
</evidence>
<keyword evidence="7 12" id="KW-0732">Signal</keyword>
<evidence type="ECO:0000256" key="8">
    <source>
        <dbReference type="ARBA" id="ARBA00023136"/>
    </source>
</evidence>
<feature type="chain" id="PRO_5012560036" description="Fimbrial protein" evidence="12">
    <location>
        <begin position="41"/>
        <end position="878"/>
    </location>
</feature>
<dbReference type="PANTHER" id="PTHR30451">
    <property type="entry name" value="OUTER MEMBRANE USHER PROTEIN"/>
    <property type="match status" value="1"/>
</dbReference>